<proteinExistence type="predicted"/>
<dbReference type="InterPro" id="IPR003959">
    <property type="entry name" value="ATPase_AAA_core"/>
</dbReference>
<feature type="domain" description="AAA+ ATPase" evidence="4">
    <location>
        <begin position="34"/>
        <end position="160"/>
    </location>
</feature>
<dbReference type="GO" id="GO:0006261">
    <property type="term" value="P:DNA-templated DNA replication"/>
    <property type="evidence" value="ECO:0007669"/>
    <property type="project" value="TreeGrafter"/>
</dbReference>
<dbReference type="PANTHER" id="PTHR11669">
    <property type="entry name" value="REPLICATION FACTOR C / DNA POLYMERASE III GAMMA-TAU SUBUNIT"/>
    <property type="match status" value="1"/>
</dbReference>
<dbReference type="SUPFAM" id="SSF48019">
    <property type="entry name" value="post-AAA+ oligomerization domain-like"/>
    <property type="match status" value="1"/>
</dbReference>
<dbReference type="SUPFAM" id="SSF52540">
    <property type="entry name" value="P-loop containing nucleoside triphosphate hydrolases"/>
    <property type="match status" value="1"/>
</dbReference>
<accession>A0A6C0C630</accession>
<dbReference type="PROSITE" id="PS00675">
    <property type="entry name" value="SIGMA54_INTERACT_1"/>
    <property type="match status" value="1"/>
</dbReference>
<keyword evidence="1" id="KW-0235">DNA replication</keyword>
<dbReference type="EMBL" id="MN739336">
    <property type="protein sequence ID" value="QHS99214.1"/>
    <property type="molecule type" value="Genomic_DNA"/>
</dbReference>
<dbReference type="PANTHER" id="PTHR11669:SF20">
    <property type="entry name" value="REPLICATION FACTOR C SUBUNIT 4"/>
    <property type="match status" value="1"/>
</dbReference>
<dbReference type="Gene3D" id="3.40.50.300">
    <property type="entry name" value="P-loop containing nucleotide triphosphate hydrolases"/>
    <property type="match status" value="1"/>
</dbReference>
<dbReference type="InterPro" id="IPR050238">
    <property type="entry name" value="DNA_Rep/Repair_Clamp_Loader"/>
</dbReference>
<dbReference type="InterPro" id="IPR027417">
    <property type="entry name" value="P-loop_NTPase"/>
</dbReference>
<name>A0A6C0C630_9ZZZZ</name>
<evidence type="ECO:0000256" key="3">
    <source>
        <dbReference type="ARBA" id="ARBA00022840"/>
    </source>
</evidence>
<keyword evidence="3" id="KW-0067">ATP-binding</keyword>
<dbReference type="SMART" id="SM00382">
    <property type="entry name" value="AAA"/>
    <property type="match status" value="1"/>
</dbReference>
<dbReference type="InterPro" id="IPR003593">
    <property type="entry name" value="AAA+_ATPase"/>
</dbReference>
<dbReference type="InterPro" id="IPR025662">
    <property type="entry name" value="Sigma_54_int_dom_ATP-bd_1"/>
</dbReference>
<dbReference type="GO" id="GO:0003677">
    <property type="term" value="F:DNA binding"/>
    <property type="evidence" value="ECO:0007669"/>
    <property type="project" value="InterPro"/>
</dbReference>
<keyword evidence="2" id="KW-0547">Nucleotide-binding</keyword>
<reference evidence="5" key="1">
    <citation type="journal article" date="2020" name="Nature">
        <title>Giant virus diversity and host interactions through global metagenomics.</title>
        <authorList>
            <person name="Schulz F."/>
            <person name="Roux S."/>
            <person name="Paez-Espino D."/>
            <person name="Jungbluth S."/>
            <person name="Walsh D.A."/>
            <person name="Denef V.J."/>
            <person name="McMahon K.D."/>
            <person name="Konstantinidis K.T."/>
            <person name="Eloe-Fadrosh E.A."/>
            <person name="Kyrpides N.C."/>
            <person name="Woyke T."/>
        </authorList>
    </citation>
    <scope>NUCLEOTIDE SEQUENCE</scope>
    <source>
        <strain evidence="5">GVMAG-M-3300020185-33</strain>
    </source>
</reference>
<evidence type="ECO:0000313" key="5">
    <source>
        <dbReference type="EMBL" id="QHS99214.1"/>
    </source>
</evidence>
<sequence>MNLPFLKKYQPQKYSEFVIEQDYIQLLKTLIDMDNLNILLIGDTGTGKTSLIEATIREYYGVDTIPKNNVLSINNLQEQGISYYRNEVKTFCQTSSSIHGKKKFIILDDIDIINDQSQQVFRNCIDKYSHKVHFLASCSNIQKTIESIQSRCTLIKLRPNELSLLSQVIKRITTQEGIDLSTDAEDFIMTICNNSIRLLINYLEKFSLLDEPITLDIAKKICTNISYYDFELYTKAWYTNKSLPEAVKIIYTIFEKGYSVMDILDSYFQFIKICKFIEENNKYKIIHNICQYISYFHTLHEDEIELVFFTDQLIRTINYK</sequence>
<dbReference type="GO" id="GO:0016887">
    <property type="term" value="F:ATP hydrolysis activity"/>
    <property type="evidence" value="ECO:0007669"/>
    <property type="project" value="InterPro"/>
</dbReference>
<dbReference type="GO" id="GO:0005524">
    <property type="term" value="F:ATP binding"/>
    <property type="evidence" value="ECO:0007669"/>
    <property type="project" value="UniProtKB-KW"/>
</dbReference>
<dbReference type="Pfam" id="PF00004">
    <property type="entry name" value="AAA"/>
    <property type="match status" value="1"/>
</dbReference>
<dbReference type="InterPro" id="IPR008921">
    <property type="entry name" value="DNA_pol3_clamp-load_cplx_C"/>
</dbReference>
<evidence type="ECO:0000259" key="4">
    <source>
        <dbReference type="SMART" id="SM00382"/>
    </source>
</evidence>
<dbReference type="Gene3D" id="1.10.8.60">
    <property type="match status" value="1"/>
</dbReference>
<evidence type="ECO:0000256" key="1">
    <source>
        <dbReference type="ARBA" id="ARBA00022705"/>
    </source>
</evidence>
<organism evidence="5">
    <name type="scientific">viral metagenome</name>
    <dbReference type="NCBI Taxonomy" id="1070528"/>
    <lineage>
        <taxon>unclassified sequences</taxon>
        <taxon>metagenomes</taxon>
        <taxon>organismal metagenomes</taxon>
    </lineage>
</organism>
<dbReference type="AlphaFoldDB" id="A0A6C0C630"/>
<dbReference type="GO" id="GO:0006281">
    <property type="term" value="P:DNA repair"/>
    <property type="evidence" value="ECO:0007669"/>
    <property type="project" value="TreeGrafter"/>
</dbReference>
<dbReference type="PRINTS" id="PR00364">
    <property type="entry name" value="DISEASERSIST"/>
</dbReference>
<dbReference type="GO" id="GO:0005663">
    <property type="term" value="C:DNA replication factor C complex"/>
    <property type="evidence" value="ECO:0007669"/>
    <property type="project" value="TreeGrafter"/>
</dbReference>
<dbReference type="GO" id="GO:0003689">
    <property type="term" value="F:DNA clamp loader activity"/>
    <property type="evidence" value="ECO:0007669"/>
    <property type="project" value="TreeGrafter"/>
</dbReference>
<protein>
    <recommendedName>
        <fullName evidence="4">AAA+ ATPase domain-containing protein</fullName>
    </recommendedName>
</protein>
<evidence type="ECO:0000256" key="2">
    <source>
        <dbReference type="ARBA" id="ARBA00022741"/>
    </source>
</evidence>